<accession>A0A1M7EJF0</accession>
<dbReference type="GO" id="GO:0005886">
    <property type="term" value="C:plasma membrane"/>
    <property type="evidence" value="ECO:0007669"/>
    <property type="project" value="UniProtKB-SubCell"/>
</dbReference>
<evidence type="ECO:0000256" key="7">
    <source>
        <dbReference type="RuleBase" id="RU363032"/>
    </source>
</evidence>
<keyword evidence="3" id="KW-1003">Cell membrane</keyword>
<feature type="domain" description="ABC transmembrane type-1" evidence="8">
    <location>
        <begin position="96"/>
        <end position="293"/>
    </location>
</feature>
<evidence type="ECO:0000256" key="6">
    <source>
        <dbReference type="ARBA" id="ARBA00023136"/>
    </source>
</evidence>
<dbReference type="PANTHER" id="PTHR43163">
    <property type="entry name" value="DIPEPTIDE TRANSPORT SYSTEM PERMEASE PROTEIN DPPB-RELATED"/>
    <property type="match status" value="1"/>
</dbReference>
<evidence type="ECO:0000256" key="3">
    <source>
        <dbReference type="ARBA" id="ARBA00022475"/>
    </source>
</evidence>
<feature type="transmembrane region" description="Helical" evidence="7">
    <location>
        <begin position="96"/>
        <end position="120"/>
    </location>
</feature>
<sequence length="307" mass="33237">MPVLIFILKRLGLAVLVAFTVSFISFTLLFMAGDPAAALAGETGSGEDIEAIRKLYGFDRPMLVQYFDWLLSAVQGDFGESYYFRLPVASLIAERLSVTMTLGVCGITFALATAVPLGVAAAIRPNSIIDRVALFLSVAGQAMPSFWFGLILIVVFAIKLGWLPPSGASSPAHFIMPTIVLGYYAMPAIMRLTRAGMLDVLASDYIRTARAKGAPEGRVLFRHALRNAIIPVVSLAAVQMGFMLGGSIVVESIFALHGAGYLAWESIARNDLPTVQALILVFSMFYIVFTFLADVLNAWLDPRMRSS</sequence>
<gene>
    <name evidence="9" type="ORF">SAMN05443432_103390</name>
</gene>
<keyword evidence="2 7" id="KW-0813">Transport</keyword>
<evidence type="ECO:0000256" key="1">
    <source>
        <dbReference type="ARBA" id="ARBA00004651"/>
    </source>
</evidence>
<feature type="transmembrane region" description="Helical" evidence="7">
    <location>
        <begin position="277"/>
        <end position="300"/>
    </location>
</feature>
<reference evidence="9 10" key="1">
    <citation type="submission" date="2016-11" db="EMBL/GenBank/DDBJ databases">
        <authorList>
            <person name="Varghese N."/>
            <person name="Submissions S."/>
        </authorList>
    </citation>
    <scope>NUCLEOTIDE SEQUENCE [LARGE SCALE GENOMIC DNA]</scope>
    <source>
        <strain evidence="9 10">DSM 28249</strain>
    </source>
</reference>
<evidence type="ECO:0000256" key="2">
    <source>
        <dbReference type="ARBA" id="ARBA00022448"/>
    </source>
</evidence>
<dbReference type="Pfam" id="PF00528">
    <property type="entry name" value="BPD_transp_1"/>
    <property type="match status" value="1"/>
</dbReference>
<dbReference type="InterPro" id="IPR035906">
    <property type="entry name" value="MetI-like_sf"/>
</dbReference>
<evidence type="ECO:0000313" key="9">
    <source>
        <dbReference type="EMBL" id="SHL91902.1"/>
    </source>
</evidence>
<dbReference type="PROSITE" id="PS50928">
    <property type="entry name" value="ABC_TM1"/>
    <property type="match status" value="1"/>
</dbReference>
<name>A0A1M7EJF0_9RHOB</name>
<dbReference type="Pfam" id="PF19300">
    <property type="entry name" value="BPD_transp_1_N"/>
    <property type="match status" value="1"/>
</dbReference>
<keyword evidence="6 7" id="KW-0472">Membrane</keyword>
<keyword evidence="5 7" id="KW-1133">Transmembrane helix</keyword>
<dbReference type="SUPFAM" id="SSF161098">
    <property type="entry name" value="MetI-like"/>
    <property type="match status" value="1"/>
</dbReference>
<dbReference type="Gene3D" id="1.10.3720.10">
    <property type="entry name" value="MetI-like"/>
    <property type="match status" value="1"/>
</dbReference>
<evidence type="ECO:0000313" key="10">
    <source>
        <dbReference type="Proteomes" id="UP000322545"/>
    </source>
</evidence>
<dbReference type="CDD" id="cd06261">
    <property type="entry name" value="TM_PBP2"/>
    <property type="match status" value="1"/>
</dbReference>
<dbReference type="AlphaFoldDB" id="A0A1M7EJF0"/>
<protein>
    <submittedName>
        <fullName evidence="9">Peptide/nickel transport system permease protein</fullName>
    </submittedName>
</protein>
<dbReference type="EMBL" id="FRCB01000003">
    <property type="protein sequence ID" value="SHL91902.1"/>
    <property type="molecule type" value="Genomic_DNA"/>
</dbReference>
<organism evidence="9 10">
    <name type="scientific">Roseovarius litoreus</name>
    <dbReference type="NCBI Taxonomy" id="1155722"/>
    <lineage>
        <taxon>Bacteria</taxon>
        <taxon>Pseudomonadati</taxon>
        <taxon>Pseudomonadota</taxon>
        <taxon>Alphaproteobacteria</taxon>
        <taxon>Rhodobacterales</taxon>
        <taxon>Roseobacteraceae</taxon>
        <taxon>Roseovarius</taxon>
    </lineage>
</organism>
<comment type="subcellular location">
    <subcellularLocation>
        <location evidence="1 7">Cell membrane</location>
        <topology evidence="1 7">Multi-pass membrane protein</topology>
    </subcellularLocation>
</comment>
<dbReference type="InterPro" id="IPR045621">
    <property type="entry name" value="BPD_transp_1_N"/>
</dbReference>
<dbReference type="PANTHER" id="PTHR43163:SF2">
    <property type="entry name" value="ABC TRANSPORTER PERMEASE PROTEIN"/>
    <property type="match status" value="1"/>
</dbReference>
<dbReference type="GO" id="GO:0055085">
    <property type="term" value="P:transmembrane transport"/>
    <property type="evidence" value="ECO:0007669"/>
    <property type="project" value="InterPro"/>
</dbReference>
<evidence type="ECO:0000256" key="5">
    <source>
        <dbReference type="ARBA" id="ARBA00022989"/>
    </source>
</evidence>
<proteinExistence type="inferred from homology"/>
<dbReference type="InterPro" id="IPR000515">
    <property type="entry name" value="MetI-like"/>
</dbReference>
<feature type="transmembrane region" description="Helical" evidence="7">
    <location>
        <begin position="228"/>
        <end position="257"/>
    </location>
</feature>
<evidence type="ECO:0000256" key="4">
    <source>
        <dbReference type="ARBA" id="ARBA00022692"/>
    </source>
</evidence>
<feature type="transmembrane region" description="Helical" evidence="7">
    <location>
        <begin position="170"/>
        <end position="189"/>
    </location>
</feature>
<dbReference type="Proteomes" id="UP000322545">
    <property type="component" value="Unassembled WGS sequence"/>
</dbReference>
<keyword evidence="10" id="KW-1185">Reference proteome</keyword>
<evidence type="ECO:0000259" key="8">
    <source>
        <dbReference type="PROSITE" id="PS50928"/>
    </source>
</evidence>
<keyword evidence="4 7" id="KW-0812">Transmembrane</keyword>
<comment type="similarity">
    <text evidence="7">Belongs to the binding-protein-dependent transport system permease family.</text>
</comment>
<feature type="transmembrane region" description="Helical" evidence="7">
    <location>
        <begin position="132"/>
        <end position="158"/>
    </location>
</feature>